<accession>A0ABR5N3X1</accession>
<dbReference type="Gene3D" id="1.20.1250.20">
    <property type="entry name" value="MFS general substrate transporter like domains"/>
    <property type="match status" value="1"/>
</dbReference>
<dbReference type="PANTHER" id="PTHR23531">
    <property type="entry name" value="QUINOLENE RESISTANCE PROTEIN NORA"/>
    <property type="match status" value="1"/>
</dbReference>
<comment type="subcellular location">
    <subcellularLocation>
        <location evidence="1">Cell membrane</location>
        <topology evidence="1">Multi-pass membrane protein</topology>
    </subcellularLocation>
</comment>
<dbReference type="RefSeq" id="WP_055747747.1">
    <property type="nucleotide sequence ID" value="NZ_LJJB01000013.1"/>
</dbReference>
<protein>
    <submittedName>
        <fullName evidence="8">MFS transporter</fullName>
    </submittedName>
</protein>
<keyword evidence="2" id="KW-0813">Transport</keyword>
<feature type="transmembrane region" description="Helical" evidence="6">
    <location>
        <begin position="270"/>
        <end position="289"/>
    </location>
</feature>
<dbReference type="Pfam" id="PF00854">
    <property type="entry name" value="PTR2"/>
    <property type="match status" value="1"/>
</dbReference>
<feature type="domain" description="Major facilitator superfamily (MFS) profile" evidence="7">
    <location>
        <begin position="12"/>
        <end position="390"/>
    </location>
</feature>
<keyword evidence="5 6" id="KW-0472">Membrane</keyword>
<evidence type="ECO:0000256" key="5">
    <source>
        <dbReference type="ARBA" id="ARBA00023136"/>
    </source>
</evidence>
<evidence type="ECO:0000256" key="3">
    <source>
        <dbReference type="ARBA" id="ARBA00022692"/>
    </source>
</evidence>
<feature type="transmembrane region" description="Helical" evidence="6">
    <location>
        <begin position="211"/>
        <end position="235"/>
    </location>
</feature>
<evidence type="ECO:0000256" key="1">
    <source>
        <dbReference type="ARBA" id="ARBA00004651"/>
    </source>
</evidence>
<evidence type="ECO:0000256" key="4">
    <source>
        <dbReference type="ARBA" id="ARBA00022989"/>
    </source>
</evidence>
<feature type="transmembrane region" description="Helical" evidence="6">
    <location>
        <begin position="78"/>
        <end position="96"/>
    </location>
</feature>
<comment type="caution">
    <text evidence="8">The sequence shown here is derived from an EMBL/GenBank/DDBJ whole genome shotgun (WGS) entry which is preliminary data.</text>
</comment>
<keyword evidence="3 6" id="KW-0812">Transmembrane</keyword>
<evidence type="ECO:0000256" key="6">
    <source>
        <dbReference type="SAM" id="Phobius"/>
    </source>
</evidence>
<dbReference type="CDD" id="cd17489">
    <property type="entry name" value="MFS_YfcJ_like"/>
    <property type="match status" value="1"/>
</dbReference>
<gene>
    <name evidence="8" type="ORF">AN963_28040</name>
</gene>
<feature type="transmembrane region" description="Helical" evidence="6">
    <location>
        <begin position="12"/>
        <end position="31"/>
    </location>
</feature>
<sequence length="404" mass="43658">MGEQREKLWSKDFVLITVSNLFLFLIVQMQLPTFPTYAKETYLANDFVAGLTASFFALGAIVARIFTGELLKTKNSKVILIIGLCIVGITTAGYYWTGSIVLLLLMRALFGAGFGISSTTLPTIVTNAIPAKRLGEGMGYYGLSQSLAQALGPMIGLTVLTTFGFGSMLSVGVAFILLIFPLTSIIRAYKQPTPGAHAHETGLKRFYDKKILLPAFLNFCMSITYGGLVSFLAIYGKEANIEHISWFFLCNAIAIVLVRPIAGKLFDKKGHIAVFPPGAILIALGLLGLSYVNNNVILIISALLYGLGYGCIQPSAQAWMVKEVKPEQRGMANAFFLNSIDCGIAVGSILLGVIAAHSSYAMMYRLSALLMVLFLIVYALSRVFAAKKSKNTVVTAPVTQNIEA</sequence>
<evidence type="ECO:0000313" key="8">
    <source>
        <dbReference type="EMBL" id="KQL45146.1"/>
    </source>
</evidence>
<reference evidence="8 9" key="1">
    <citation type="submission" date="2015-09" db="EMBL/GenBank/DDBJ databases">
        <title>Genome sequencing project for genomic taxonomy and phylogenomics of Bacillus-like bacteria.</title>
        <authorList>
            <person name="Liu B."/>
            <person name="Wang J."/>
            <person name="Zhu Y."/>
            <person name="Liu G."/>
            <person name="Chen Q."/>
            <person name="Chen Z."/>
            <person name="Lan J."/>
            <person name="Che J."/>
            <person name="Ge C."/>
            <person name="Shi H."/>
            <person name="Pan Z."/>
            <person name="Liu X."/>
        </authorList>
    </citation>
    <scope>NUCLEOTIDE SEQUENCE [LARGE SCALE GENOMIC DNA]</scope>
    <source>
        <strain evidence="8 9">DSM 8552</strain>
    </source>
</reference>
<evidence type="ECO:0000259" key="7">
    <source>
        <dbReference type="PROSITE" id="PS50850"/>
    </source>
</evidence>
<proteinExistence type="predicted"/>
<dbReference type="InterPro" id="IPR000109">
    <property type="entry name" value="POT_fam"/>
</dbReference>
<feature type="transmembrane region" description="Helical" evidence="6">
    <location>
        <begin position="241"/>
        <end position="258"/>
    </location>
</feature>
<dbReference type="PROSITE" id="PS50850">
    <property type="entry name" value="MFS"/>
    <property type="match status" value="1"/>
</dbReference>
<feature type="transmembrane region" description="Helical" evidence="6">
    <location>
        <begin position="295"/>
        <end position="312"/>
    </location>
</feature>
<keyword evidence="4 6" id="KW-1133">Transmembrane helix</keyword>
<dbReference type="InterPro" id="IPR036259">
    <property type="entry name" value="MFS_trans_sf"/>
</dbReference>
<dbReference type="PANTHER" id="PTHR23531:SF2">
    <property type="entry name" value="PERMEASE"/>
    <property type="match status" value="1"/>
</dbReference>
<evidence type="ECO:0000256" key="2">
    <source>
        <dbReference type="ARBA" id="ARBA00022448"/>
    </source>
</evidence>
<evidence type="ECO:0000313" key="9">
    <source>
        <dbReference type="Proteomes" id="UP000051063"/>
    </source>
</evidence>
<organism evidence="8 9">
    <name type="scientific">Brevibacillus choshinensis</name>
    <dbReference type="NCBI Taxonomy" id="54911"/>
    <lineage>
        <taxon>Bacteria</taxon>
        <taxon>Bacillati</taxon>
        <taxon>Bacillota</taxon>
        <taxon>Bacilli</taxon>
        <taxon>Bacillales</taxon>
        <taxon>Paenibacillaceae</taxon>
        <taxon>Brevibacillus</taxon>
    </lineage>
</organism>
<feature type="transmembrane region" description="Helical" evidence="6">
    <location>
        <begin position="43"/>
        <end position="66"/>
    </location>
</feature>
<dbReference type="InterPro" id="IPR011701">
    <property type="entry name" value="MFS"/>
</dbReference>
<name>A0ABR5N3X1_BRECH</name>
<dbReference type="EMBL" id="LJJB01000013">
    <property type="protein sequence ID" value="KQL45146.1"/>
    <property type="molecule type" value="Genomic_DNA"/>
</dbReference>
<dbReference type="InterPro" id="IPR052714">
    <property type="entry name" value="MFS_Exporter"/>
</dbReference>
<feature type="transmembrane region" description="Helical" evidence="6">
    <location>
        <begin position="333"/>
        <end position="356"/>
    </location>
</feature>
<keyword evidence="9" id="KW-1185">Reference proteome</keyword>
<dbReference type="Pfam" id="PF07690">
    <property type="entry name" value="MFS_1"/>
    <property type="match status" value="1"/>
</dbReference>
<dbReference type="Proteomes" id="UP000051063">
    <property type="component" value="Unassembled WGS sequence"/>
</dbReference>
<feature type="transmembrane region" description="Helical" evidence="6">
    <location>
        <begin position="362"/>
        <end position="380"/>
    </location>
</feature>
<dbReference type="InterPro" id="IPR020846">
    <property type="entry name" value="MFS_dom"/>
</dbReference>
<dbReference type="SUPFAM" id="SSF103473">
    <property type="entry name" value="MFS general substrate transporter"/>
    <property type="match status" value="1"/>
</dbReference>